<evidence type="ECO:0000313" key="2">
    <source>
        <dbReference type="EMBL" id="PWZ03674.1"/>
    </source>
</evidence>
<dbReference type="Proteomes" id="UP000246740">
    <property type="component" value="Unassembled WGS sequence"/>
</dbReference>
<evidence type="ECO:0000256" key="1">
    <source>
        <dbReference type="SAM" id="MobiDB-lite"/>
    </source>
</evidence>
<name>A0A317XZF6_9BASI</name>
<organism evidence="2 3">
    <name type="scientific">Testicularia cyperi</name>
    <dbReference type="NCBI Taxonomy" id="1882483"/>
    <lineage>
        <taxon>Eukaryota</taxon>
        <taxon>Fungi</taxon>
        <taxon>Dikarya</taxon>
        <taxon>Basidiomycota</taxon>
        <taxon>Ustilaginomycotina</taxon>
        <taxon>Ustilaginomycetes</taxon>
        <taxon>Ustilaginales</taxon>
        <taxon>Anthracoideaceae</taxon>
        <taxon>Testicularia</taxon>
    </lineage>
</organism>
<dbReference type="AlphaFoldDB" id="A0A317XZF6"/>
<feature type="region of interest" description="Disordered" evidence="1">
    <location>
        <begin position="1"/>
        <end position="187"/>
    </location>
</feature>
<dbReference type="OrthoDB" id="3348033at2759"/>
<sequence length="187" mass="19243">MTRAEAAPRSVAEPQKDRHSQGLPGSSAGPNKAGATAPSGAGALGSEIGAERDARRELQQAVREGDDIPPPNTNAASHSLGFGQLNGFDQGLNTPGEEARDKMQEIRNSEIDKDQPDLRTLARNSAGSASHHQVNQSAYQSTGASDPSNILESVSRSQGTESGTGSAGIQGGASNVEVGRDAPTNFV</sequence>
<protein>
    <submittedName>
        <fullName evidence="2">Uncharacterized protein</fullName>
    </submittedName>
</protein>
<dbReference type="EMBL" id="KZ819188">
    <property type="protein sequence ID" value="PWZ03674.1"/>
    <property type="molecule type" value="Genomic_DNA"/>
</dbReference>
<feature type="compositionally biased region" description="Basic and acidic residues" evidence="1">
    <location>
        <begin position="49"/>
        <end position="66"/>
    </location>
</feature>
<feature type="compositionally biased region" description="Polar residues" evidence="1">
    <location>
        <begin position="122"/>
        <end position="164"/>
    </location>
</feature>
<keyword evidence="3" id="KW-1185">Reference proteome</keyword>
<gene>
    <name evidence="2" type="ORF">BCV70DRAFT_21785</name>
</gene>
<evidence type="ECO:0000313" key="3">
    <source>
        <dbReference type="Proteomes" id="UP000246740"/>
    </source>
</evidence>
<reference evidence="2 3" key="1">
    <citation type="journal article" date="2018" name="Mol. Biol. Evol.">
        <title>Broad Genomic Sampling Reveals a Smut Pathogenic Ancestry of the Fungal Clade Ustilaginomycotina.</title>
        <authorList>
            <person name="Kijpornyongpan T."/>
            <person name="Mondo S.J."/>
            <person name="Barry K."/>
            <person name="Sandor L."/>
            <person name="Lee J."/>
            <person name="Lipzen A."/>
            <person name="Pangilinan J."/>
            <person name="LaButti K."/>
            <person name="Hainaut M."/>
            <person name="Henrissat B."/>
            <person name="Grigoriev I.V."/>
            <person name="Spatafora J.W."/>
            <person name="Aime M.C."/>
        </authorList>
    </citation>
    <scope>NUCLEOTIDE SEQUENCE [LARGE SCALE GENOMIC DNA]</scope>
    <source>
        <strain evidence="2 3">MCA 3645</strain>
    </source>
</reference>
<proteinExistence type="predicted"/>
<dbReference type="InParanoid" id="A0A317XZF6"/>
<feature type="compositionally biased region" description="Basic and acidic residues" evidence="1">
    <location>
        <begin position="97"/>
        <end position="117"/>
    </location>
</feature>
<accession>A0A317XZF6</accession>